<name>A0ACC0Q060_RHOML</name>
<sequence length="160" mass="18578">MDLNSKNEAQVERSVFLRVVAPSVLGIEHKGMNYLIEIPYFRMLLPWILDSWNQTFALDFAYDGEKSLFMLDPLPRNKLEFTIVLEDVVSSSSNDDRKRQRRPYNSKTIKVEISFAAKIRMQSIANALRGQESENSQEALRILDIILRQGWCWLGHPGYQ</sequence>
<keyword evidence="2" id="KW-1185">Reference proteome</keyword>
<organism evidence="1 2">
    <name type="scientific">Rhododendron molle</name>
    <name type="common">Chinese azalea</name>
    <name type="synonym">Azalea mollis</name>
    <dbReference type="NCBI Taxonomy" id="49168"/>
    <lineage>
        <taxon>Eukaryota</taxon>
        <taxon>Viridiplantae</taxon>
        <taxon>Streptophyta</taxon>
        <taxon>Embryophyta</taxon>
        <taxon>Tracheophyta</taxon>
        <taxon>Spermatophyta</taxon>
        <taxon>Magnoliopsida</taxon>
        <taxon>eudicotyledons</taxon>
        <taxon>Gunneridae</taxon>
        <taxon>Pentapetalae</taxon>
        <taxon>asterids</taxon>
        <taxon>Ericales</taxon>
        <taxon>Ericaceae</taxon>
        <taxon>Ericoideae</taxon>
        <taxon>Rhodoreae</taxon>
        <taxon>Rhododendron</taxon>
    </lineage>
</organism>
<reference evidence="1" key="1">
    <citation type="submission" date="2022-02" db="EMBL/GenBank/DDBJ databases">
        <title>Plant Genome Project.</title>
        <authorList>
            <person name="Zhang R.-G."/>
        </authorList>
    </citation>
    <scope>NUCLEOTIDE SEQUENCE</scope>
    <source>
        <strain evidence="1">AT1</strain>
    </source>
</reference>
<proteinExistence type="predicted"/>
<gene>
    <name evidence="1" type="ORF">RHMOL_Rhmol01G0031500</name>
</gene>
<accession>A0ACC0Q060</accession>
<comment type="caution">
    <text evidence="1">The sequence shown here is derived from an EMBL/GenBank/DDBJ whole genome shotgun (WGS) entry which is preliminary data.</text>
</comment>
<evidence type="ECO:0000313" key="2">
    <source>
        <dbReference type="Proteomes" id="UP001062846"/>
    </source>
</evidence>
<protein>
    <submittedName>
        <fullName evidence="1">Uncharacterized protein</fullName>
    </submittedName>
</protein>
<dbReference type="Proteomes" id="UP001062846">
    <property type="component" value="Chromosome 1"/>
</dbReference>
<dbReference type="EMBL" id="CM046388">
    <property type="protein sequence ID" value="KAI8570403.1"/>
    <property type="molecule type" value="Genomic_DNA"/>
</dbReference>
<evidence type="ECO:0000313" key="1">
    <source>
        <dbReference type="EMBL" id="KAI8570403.1"/>
    </source>
</evidence>